<organism evidence="2 3">
    <name type="scientific">Ophiocordyceps polyrhachis-furcata BCC 54312</name>
    <dbReference type="NCBI Taxonomy" id="1330021"/>
    <lineage>
        <taxon>Eukaryota</taxon>
        <taxon>Fungi</taxon>
        <taxon>Dikarya</taxon>
        <taxon>Ascomycota</taxon>
        <taxon>Pezizomycotina</taxon>
        <taxon>Sordariomycetes</taxon>
        <taxon>Hypocreomycetidae</taxon>
        <taxon>Hypocreales</taxon>
        <taxon>Ophiocordycipitaceae</taxon>
        <taxon>Ophiocordyceps</taxon>
    </lineage>
</organism>
<reference evidence="2 3" key="1">
    <citation type="journal article" date="2015" name="BMC Genomics">
        <title>Insights from the genome of Ophiocordyceps polyrhachis-furcata to pathogenicity and host specificity in insect fungi.</title>
        <authorList>
            <person name="Wichadakul D."/>
            <person name="Kobmoo N."/>
            <person name="Ingsriswang S."/>
            <person name="Tangphatsornruang S."/>
            <person name="Chantasingh D."/>
            <person name="Luangsa-ard J.J."/>
            <person name="Eurwilaichitr L."/>
        </authorList>
    </citation>
    <scope>NUCLEOTIDE SEQUENCE [LARGE SCALE GENOMIC DNA]</scope>
    <source>
        <strain evidence="2 3">BCC 54312</strain>
    </source>
</reference>
<dbReference type="Proteomes" id="UP000253664">
    <property type="component" value="Unassembled WGS sequence"/>
</dbReference>
<protein>
    <submittedName>
        <fullName evidence="2">Uncharacterized protein</fullName>
    </submittedName>
</protein>
<proteinExistence type="predicted"/>
<sequence>MWRLFAELREINPRKLLAGRRSSSSTAVEHNKPQPPKKPEN</sequence>
<feature type="region of interest" description="Disordered" evidence="1">
    <location>
        <begin position="16"/>
        <end position="41"/>
    </location>
</feature>
<evidence type="ECO:0000313" key="3">
    <source>
        <dbReference type="Proteomes" id="UP000253664"/>
    </source>
</evidence>
<accession>A0A367KZA5</accession>
<evidence type="ECO:0000313" key="2">
    <source>
        <dbReference type="EMBL" id="RCI07513.1"/>
    </source>
</evidence>
<feature type="compositionally biased region" description="Basic and acidic residues" evidence="1">
    <location>
        <begin position="29"/>
        <end position="41"/>
    </location>
</feature>
<gene>
    <name evidence="2" type="ORF">L249_8332</name>
</gene>
<name>A0A367KZA5_9HYPO</name>
<dbReference type="AlphaFoldDB" id="A0A367KZA5"/>
<evidence type="ECO:0000256" key="1">
    <source>
        <dbReference type="SAM" id="MobiDB-lite"/>
    </source>
</evidence>
<keyword evidence="3" id="KW-1185">Reference proteome</keyword>
<dbReference type="EMBL" id="LKCN02000027">
    <property type="protein sequence ID" value="RCI07513.1"/>
    <property type="molecule type" value="Genomic_DNA"/>
</dbReference>
<comment type="caution">
    <text evidence="2">The sequence shown here is derived from an EMBL/GenBank/DDBJ whole genome shotgun (WGS) entry which is preliminary data.</text>
</comment>